<accession>A0ABN8XM45</accession>
<organism evidence="1 2">
    <name type="scientific">Rangifer tarandus platyrhynchus</name>
    <name type="common">Svalbard reindeer</name>
    <dbReference type="NCBI Taxonomy" id="3082113"/>
    <lineage>
        <taxon>Eukaryota</taxon>
        <taxon>Metazoa</taxon>
        <taxon>Chordata</taxon>
        <taxon>Craniata</taxon>
        <taxon>Vertebrata</taxon>
        <taxon>Euteleostomi</taxon>
        <taxon>Mammalia</taxon>
        <taxon>Eutheria</taxon>
        <taxon>Laurasiatheria</taxon>
        <taxon>Artiodactyla</taxon>
        <taxon>Ruminantia</taxon>
        <taxon>Pecora</taxon>
        <taxon>Cervidae</taxon>
        <taxon>Odocoileinae</taxon>
        <taxon>Rangifer</taxon>
    </lineage>
</organism>
<feature type="non-terminal residue" evidence="1">
    <location>
        <position position="1"/>
    </location>
</feature>
<dbReference type="EMBL" id="CATKSN020000242">
    <property type="protein sequence ID" value="CAI9149337.1"/>
    <property type="molecule type" value="Genomic_DNA"/>
</dbReference>
<reference evidence="1" key="1">
    <citation type="submission" date="2023-04" db="EMBL/GenBank/DDBJ databases">
        <authorList>
            <consortium name="ELIXIR-Norway"/>
        </authorList>
    </citation>
    <scope>NUCLEOTIDE SEQUENCE [LARGE SCALE GENOMIC DNA]</scope>
</reference>
<sequence length="153" mass="17549">TFCGEQCISRTWRWARFYMSGAHARVRRCYERHNSMSLVASHLMCGRRLRFVHANGRMGPGARDCWRAGGKLRTYGVLTRVLVEGSSNSHIPREERPSRYVLMQEPLGQLCAYEDPAAKQFRGVVGGRKREFRGSACIQKRISRPALTSVYRL</sequence>
<protein>
    <submittedName>
        <fullName evidence="1">Uncharacterized protein</fullName>
    </submittedName>
</protein>
<evidence type="ECO:0000313" key="1">
    <source>
        <dbReference type="EMBL" id="CAI9149337.1"/>
    </source>
</evidence>
<proteinExistence type="predicted"/>
<name>A0ABN8XM45_RANTA</name>
<evidence type="ECO:0000313" key="2">
    <source>
        <dbReference type="Proteomes" id="UP001176941"/>
    </source>
</evidence>
<gene>
    <name evidence="1" type="ORF">MRATA1EN1_LOCUS30955</name>
</gene>
<dbReference type="Proteomes" id="UP001176941">
    <property type="component" value="Unassembled WGS sequence"/>
</dbReference>
<keyword evidence="2" id="KW-1185">Reference proteome</keyword>
<comment type="caution">
    <text evidence="1">The sequence shown here is derived from an EMBL/GenBank/DDBJ whole genome shotgun (WGS) entry which is preliminary data.</text>
</comment>